<accession>A0ABU4X5H3</accession>
<keyword evidence="6" id="KW-1185">Reference proteome</keyword>
<comment type="similarity">
    <text evidence="1 4">Belongs to the trimethylamine methyltransferase family.</text>
</comment>
<evidence type="ECO:0000256" key="4">
    <source>
        <dbReference type="PIRNR" id="PIRNR037567"/>
    </source>
</evidence>
<dbReference type="Pfam" id="PF06253">
    <property type="entry name" value="MTTB"/>
    <property type="match status" value="1"/>
</dbReference>
<keyword evidence="3 4" id="KW-0808">Transferase</keyword>
<dbReference type="GO" id="GO:0032259">
    <property type="term" value="P:methylation"/>
    <property type="evidence" value="ECO:0007669"/>
    <property type="project" value="UniProtKB-KW"/>
</dbReference>
<reference evidence="5 6" key="1">
    <citation type="submission" date="2023-08" db="EMBL/GenBank/DDBJ databases">
        <title>Implementing the SeqCode for naming new Mesorhizobium species isolated from Vachellia karroo root nodules.</title>
        <authorList>
            <person name="Van Lill M."/>
        </authorList>
    </citation>
    <scope>NUCLEOTIDE SEQUENCE [LARGE SCALE GENOMIC DNA]</scope>
    <source>
        <strain evidence="5 6">VK3E</strain>
    </source>
</reference>
<dbReference type="InterPro" id="IPR010426">
    <property type="entry name" value="MTTB_MeTrfase"/>
</dbReference>
<organism evidence="5 6">
    <name type="scientific">Mesorhizobium australafricanum</name>
    <dbReference type="NCBI Taxonomy" id="3072311"/>
    <lineage>
        <taxon>Bacteria</taxon>
        <taxon>Pseudomonadati</taxon>
        <taxon>Pseudomonadota</taxon>
        <taxon>Alphaproteobacteria</taxon>
        <taxon>Hyphomicrobiales</taxon>
        <taxon>Phyllobacteriaceae</taxon>
        <taxon>Mesorhizobium</taxon>
    </lineage>
</organism>
<dbReference type="GO" id="GO:0008168">
    <property type="term" value="F:methyltransferase activity"/>
    <property type="evidence" value="ECO:0007669"/>
    <property type="project" value="UniProtKB-KW"/>
</dbReference>
<proteinExistence type="inferred from homology"/>
<comment type="caution">
    <text evidence="5">The sequence shown here is derived from an EMBL/GenBank/DDBJ whole genome shotgun (WGS) entry which is preliminary data.</text>
</comment>
<evidence type="ECO:0000256" key="1">
    <source>
        <dbReference type="ARBA" id="ARBA00007137"/>
    </source>
</evidence>
<dbReference type="PIRSF" id="PIRSF037567">
    <property type="entry name" value="MTTB_MeTrfase"/>
    <property type="match status" value="1"/>
</dbReference>
<evidence type="ECO:0000313" key="5">
    <source>
        <dbReference type="EMBL" id="MDX8443580.1"/>
    </source>
</evidence>
<dbReference type="Gene3D" id="3.20.20.480">
    <property type="entry name" value="Trimethylamine methyltransferase-like"/>
    <property type="match status" value="1"/>
</dbReference>
<gene>
    <name evidence="5" type="ORF">RFM51_28845</name>
</gene>
<evidence type="ECO:0000256" key="3">
    <source>
        <dbReference type="ARBA" id="ARBA00022679"/>
    </source>
</evidence>
<sequence>MNDTSRRRRQRTGSVAVQRRWRKLRYAFAPIEPMSPNEIELVHRSAMSVLEEIGMRIQDGQARSILRDAGFRVDEPAEHVFFDAERVMELVAKAPSIATVRGLDPAKRVVMGKGHFALTAVGGPPFVSDLENGRRYGTFEDQTNFLKLTAQSDLLQIMGGTCVEASDLPAETRYLDYYLACCSLSDKPWKPLTIGHHRARDAIEMAKLWYGETEDQLAADPVFFLNTNTNTPLVLDRDIAQGVIEYARLGQPITVTPFALAGAMAPASVAGALVLQTAETLACCALVQSVRPGAPYIYGAFICNADMRTGSPAFGTPEYTFGAQASGQMARFYGLPWRSSNVNASNAPDAQAAYESMMSLWGAMTGQASVFNHGAGWLEGGLVGSYEKFILDLEMLGMMVACQTPPAITEAEIGMESIREVGPGGHFFGTGHTMERYKTAFYAPLVSDWSNFENWQDRGSLNATQRAAKVCKDMLAAYEPPPLDPAKIEALEDFVARRKREIVAARDL</sequence>
<keyword evidence="2 5" id="KW-0489">Methyltransferase</keyword>
<evidence type="ECO:0000313" key="6">
    <source>
        <dbReference type="Proteomes" id="UP001272097"/>
    </source>
</evidence>
<name>A0ABU4X5H3_9HYPH</name>
<protein>
    <recommendedName>
        <fullName evidence="4">Methyltransferase</fullName>
        <ecNumber evidence="4">2.1.1.-</ecNumber>
    </recommendedName>
</protein>
<dbReference type="RefSeq" id="WP_320217565.1">
    <property type="nucleotide sequence ID" value="NZ_JAVIIS010000069.1"/>
</dbReference>
<dbReference type="InterPro" id="IPR038601">
    <property type="entry name" value="MttB-like_sf"/>
</dbReference>
<evidence type="ECO:0000256" key="2">
    <source>
        <dbReference type="ARBA" id="ARBA00022603"/>
    </source>
</evidence>
<dbReference type="Proteomes" id="UP001272097">
    <property type="component" value="Unassembled WGS sequence"/>
</dbReference>
<dbReference type="EMBL" id="JAVIIS010000069">
    <property type="protein sequence ID" value="MDX8443580.1"/>
    <property type="molecule type" value="Genomic_DNA"/>
</dbReference>
<dbReference type="EC" id="2.1.1.-" evidence="4"/>